<organism evidence="2 3">
    <name type="scientific">Armatimonas rosea</name>
    <dbReference type="NCBI Taxonomy" id="685828"/>
    <lineage>
        <taxon>Bacteria</taxon>
        <taxon>Bacillati</taxon>
        <taxon>Armatimonadota</taxon>
        <taxon>Armatimonadia</taxon>
        <taxon>Armatimonadales</taxon>
        <taxon>Armatimonadaceae</taxon>
        <taxon>Armatimonas</taxon>
    </lineage>
</organism>
<protein>
    <recommendedName>
        <fullName evidence="1">HNH nuclease domain-containing protein</fullName>
    </recommendedName>
</protein>
<evidence type="ECO:0000313" key="2">
    <source>
        <dbReference type="EMBL" id="MBB6051272.1"/>
    </source>
</evidence>
<dbReference type="EMBL" id="JACHGW010000003">
    <property type="protein sequence ID" value="MBB6051272.1"/>
    <property type="molecule type" value="Genomic_DNA"/>
</dbReference>
<dbReference type="Proteomes" id="UP000520814">
    <property type="component" value="Unassembled WGS sequence"/>
</dbReference>
<dbReference type="InterPro" id="IPR003615">
    <property type="entry name" value="HNH_nuc"/>
</dbReference>
<keyword evidence="3" id="KW-1185">Reference proteome</keyword>
<comment type="caution">
    <text evidence="2">The sequence shown here is derived from an EMBL/GenBank/DDBJ whole genome shotgun (WGS) entry which is preliminary data.</text>
</comment>
<dbReference type="GO" id="GO:0004519">
    <property type="term" value="F:endonuclease activity"/>
    <property type="evidence" value="ECO:0007669"/>
    <property type="project" value="InterPro"/>
</dbReference>
<dbReference type="GO" id="GO:0008270">
    <property type="term" value="F:zinc ion binding"/>
    <property type="evidence" value="ECO:0007669"/>
    <property type="project" value="InterPro"/>
</dbReference>
<dbReference type="Pfam" id="PF01844">
    <property type="entry name" value="HNH"/>
    <property type="match status" value="1"/>
</dbReference>
<dbReference type="InterPro" id="IPR052892">
    <property type="entry name" value="NA-targeting_endonuclease"/>
</dbReference>
<proteinExistence type="predicted"/>
<dbReference type="SMART" id="SM00507">
    <property type="entry name" value="HNHc"/>
    <property type="match status" value="1"/>
</dbReference>
<dbReference type="PANTHER" id="PTHR33877:SF1">
    <property type="entry name" value="TYPE IV METHYL-DIRECTED RESTRICTION ENZYME ECOKMCRA"/>
    <property type="match status" value="1"/>
</dbReference>
<dbReference type="PANTHER" id="PTHR33877">
    <property type="entry name" value="SLL1193 PROTEIN"/>
    <property type="match status" value="1"/>
</dbReference>
<reference evidence="2 3" key="1">
    <citation type="submission" date="2020-08" db="EMBL/GenBank/DDBJ databases">
        <title>Genomic Encyclopedia of Type Strains, Phase IV (KMG-IV): sequencing the most valuable type-strain genomes for metagenomic binning, comparative biology and taxonomic classification.</title>
        <authorList>
            <person name="Goeker M."/>
        </authorList>
    </citation>
    <scope>NUCLEOTIDE SEQUENCE [LARGE SCALE GENOMIC DNA]</scope>
    <source>
        <strain evidence="2 3">DSM 23562</strain>
    </source>
</reference>
<evidence type="ECO:0000313" key="3">
    <source>
        <dbReference type="Proteomes" id="UP000520814"/>
    </source>
</evidence>
<dbReference type="Gene3D" id="1.10.30.50">
    <property type="match status" value="1"/>
</dbReference>
<dbReference type="CDD" id="cd00085">
    <property type="entry name" value="HNHc"/>
    <property type="match status" value="1"/>
</dbReference>
<evidence type="ECO:0000259" key="1">
    <source>
        <dbReference type="SMART" id="SM00507"/>
    </source>
</evidence>
<dbReference type="InterPro" id="IPR002711">
    <property type="entry name" value="HNH"/>
</dbReference>
<dbReference type="RefSeq" id="WP_184197920.1">
    <property type="nucleotide sequence ID" value="NZ_JACHGW010000003.1"/>
</dbReference>
<feature type="domain" description="HNH nuclease" evidence="1">
    <location>
        <begin position="3"/>
        <end position="58"/>
    </location>
</feature>
<gene>
    <name evidence="2" type="ORF">HNQ39_003082</name>
</gene>
<accession>A0A7W9W854</accession>
<sequence>MNPLHPSVAARALHHCEYCHAPELVSNLEFEIEHIEPVSQGGSDDPENLALACRSCNLHKASRQTCLDPQTQTMVPLFHPRRDRWEEHFHYDEASGELHGLTATGRATVACLQLNRPTQRNARRFWVLLSLFP</sequence>
<dbReference type="GO" id="GO:0003676">
    <property type="term" value="F:nucleic acid binding"/>
    <property type="evidence" value="ECO:0007669"/>
    <property type="project" value="InterPro"/>
</dbReference>
<dbReference type="AlphaFoldDB" id="A0A7W9W854"/>
<name>A0A7W9W854_ARMRO</name>